<dbReference type="PANTHER" id="PTHR43668">
    <property type="entry name" value="ALLANTOINASE"/>
    <property type="match status" value="1"/>
</dbReference>
<keyword evidence="7" id="KW-0378">Hydrolase</keyword>
<dbReference type="PANTHER" id="PTHR43668:SF2">
    <property type="entry name" value="ALLANTOINASE"/>
    <property type="match status" value="1"/>
</dbReference>
<evidence type="ECO:0000256" key="8">
    <source>
        <dbReference type="ARBA" id="ARBA00022833"/>
    </source>
</evidence>
<accession>A0AAV0AKR7</accession>
<dbReference type="InterPro" id="IPR011059">
    <property type="entry name" value="Metal-dep_hydrolase_composite"/>
</dbReference>
<keyword evidence="8" id="KW-0862">Zinc</keyword>
<dbReference type="InterPro" id="IPR032466">
    <property type="entry name" value="Metal_Hydrolase"/>
</dbReference>
<dbReference type="FunFam" id="3.20.20.140:FF:000181">
    <property type="entry name" value="Allantoinase"/>
    <property type="match status" value="1"/>
</dbReference>
<proteinExistence type="inferred from homology"/>
<evidence type="ECO:0000256" key="1">
    <source>
        <dbReference type="ARBA" id="ARBA00001947"/>
    </source>
</evidence>
<dbReference type="SUPFAM" id="SSF51556">
    <property type="entry name" value="Metallo-dependent hydrolases"/>
    <property type="match status" value="1"/>
</dbReference>
<sequence length="539" mass="60260">MKNKLVIVGDSVMFPNGAISSERSRPIPGTIEVDRRSGLITKVYRDQIKPRSFYRHNSDCLNPPRDYSEGEYDDIDYVQIPDGLITFPGLIDVHVHLNQPGRTDWEGFKSGTDAAASGGITTLIDMPLNSIPPTTTVHNLNQKLESTKDLLRVDVGFWGGLIPGNRDDLIPLVRAGVKGFKCFLIDSGVDEFPKVGSEDLTASMGELEKVDSLLLFHAELDCDNQPKNNVNLDGQSKQQMQQQQDDGDNDPGLYLNFLKSRSSRSEVEAISKLIDLNHQFPKLRTHIVHLSASDALPIINKARSDGLLLSTETCLHYLTLSSETIPDRSPEFKCCPPIRSSKNQENLWKALLNDEIDFIVSDHSPCETSLKLDHRMDLFKAWGGISGLGLGLSLIWEQGLKRRIEGLESRILDWFCERPAKFVAMDGSKGKIQEGFQCDLCIFDPNHSFTVKETDLYFKNKISAYTGMHLTGRVIQTFLAGRMIFDLSGSRVKSFDSRSSRNCIEDTVGDQRSSVDPRGDVYELGPGFEDDQRFGRALL</sequence>
<dbReference type="GO" id="GO:0050897">
    <property type="term" value="F:cobalt ion binding"/>
    <property type="evidence" value="ECO:0007669"/>
    <property type="project" value="InterPro"/>
</dbReference>
<dbReference type="GO" id="GO:0005737">
    <property type="term" value="C:cytoplasm"/>
    <property type="evidence" value="ECO:0007669"/>
    <property type="project" value="TreeGrafter"/>
</dbReference>
<evidence type="ECO:0000256" key="6">
    <source>
        <dbReference type="ARBA" id="ARBA00022723"/>
    </source>
</evidence>
<feature type="compositionally biased region" description="Low complexity" evidence="9">
    <location>
        <begin position="233"/>
        <end position="244"/>
    </location>
</feature>
<feature type="domain" description="Amidohydrolase-related" evidence="10">
    <location>
        <begin position="87"/>
        <end position="483"/>
    </location>
</feature>
<dbReference type="InterPro" id="IPR017593">
    <property type="entry name" value="Allantoinase"/>
</dbReference>
<protein>
    <recommendedName>
        <fullName evidence="5">allantoinase</fullName>
        <ecNumber evidence="5">3.5.2.5</ecNumber>
    </recommendedName>
</protein>
<dbReference type="GO" id="GO:0000256">
    <property type="term" value="P:allantoin catabolic process"/>
    <property type="evidence" value="ECO:0007669"/>
    <property type="project" value="InterPro"/>
</dbReference>
<comment type="similarity">
    <text evidence="3">Belongs to the metallo-dependent hydrolases superfamily. Allantoinase family.</text>
</comment>
<evidence type="ECO:0000256" key="4">
    <source>
        <dbReference type="ARBA" id="ARBA00011881"/>
    </source>
</evidence>
<dbReference type="PROSITE" id="PS00482">
    <property type="entry name" value="DIHYDROOROTASE_1"/>
    <property type="match status" value="1"/>
</dbReference>
<dbReference type="EMBL" id="CALTRL010000430">
    <property type="protein sequence ID" value="CAH7668047.1"/>
    <property type="molecule type" value="Genomic_DNA"/>
</dbReference>
<dbReference type="Gene3D" id="3.20.20.140">
    <property type="entry name" value="Metal-dependent hydrolases"/>
    <property type="match status" value="1"/>
</dbReference>
<evidence type="ECO:0000256" key="5">
    <source>
        <dbReference type="ARBA" id="ARBA00012863"/>
    </source>
</evidence>
<evidence type="ECO:0000256" key="3">
    <source>
        <dbReference type="ARBA" id="ARBA00010368"/>
    </source>
</evidence>
<comment type="caution">
    <text evidence="11">The sequence shown here is derived from an EMBL/GenBank/DDBJ whole genome shotgun (WGS) entry which is preliminary data.</text>
</comment>
<dbReference type="InterPro" id="IPR006680">
    <property type="entry name" value="Amidohydro-rel"/>
</dbReference>
<dbReference type="InterPro" id="IPR050138">
    <property type="entry name" value="DHOase/Allantoinase_Hydrolase"/>
</dbReference>
<keyword evidence="6" id="KW-0479">Metal-binding</keyword>
<organism evidence="11 12">
    <name type="scientific">Phakopsora pachyrhizi</name>
    <name type="common">Asian soybean rust disease fungus</name>
    <dbReference type="NCBI Taxonomy" id="170000"/>
    <lineage>
        <taxon>Eukaryota</taxon>
        <taxon>Fungi</taxon>
        <taxon>Dikarya</taxon>
        <taxon>Basidiomycota</taxon>
        <taxon>Pucciniomycotina</taxon>
        <taxon>Pucciniomycetes</taxon>
        <taxon>Pucciniales</taxon>
        <taxon>Phakopsoraceae</taxon>
        <taxon>Phakopsora</taxon>
    </lineage>
</organism>
<dbReference type="Gene3D" id="2.30.40.10">
    <property type="entry name" value="Urease, subunit C, domain 1"/>
    <property type="match status" value="1"/>
</dbReference>
<comment type="cofactor">
    <cofactor evidence="1">
        <name>Zn(2+)</name>
        <dbReference type="ChEBI" id="CHEBI:29105"/>
    </cofactor>
</comment>
<comment type="pathway">
    <text evidence="2">Nitrogen metabolism; (S)-allantoin degradation; allantoate from (S)-allantoin: step 1/1.</text>
</comment>
<reference evidence="11" key="1">
    <citation type="submission" date="2022-06" db="EMBL/GenBank/DDBJ databases">
        <authorList>
            <consortium name="SYNGENTA / RWTH Aachen University"/>
        </authorList>
    </citation>
    <scope>NUCLEOTIDE SEQUENCE</scope>
</reference>
<evidence type="ECO:0000256" key="7">
    <source>
        <dbReference type="ARBA" id="ARBA00022801"/>
    </source>
</evidence>
<dbReference type="GO" id="GO:0008270">
    <property type="term" value="F:zinc ion binding"/>
    <property type="evidence" value="ECO:0007669"/>
    <property type="project" value="InterPro"/>
</dbReference>
<dbReference type="EC" id="3.5.2.5" evidence="5"/>
<dbReference type="AlphaFoldDB" id="A0AAV0AKR7"/>
<dbReference type="InterPro" id="IPR002195">
    <property type="entry name" value="Dihydroorotase_CS"/>
</dbReference>
<dbReference type="GO" id="GO:0004038">
    <property type="term" value="F:allantoinase activity"/>
    <property type="evidence" value="ECO:0007669"/>
    <property type="project" value="UniProtKB-EC"/>
</dbReference>
<dbReference type="Proteomes" id="UP001153365">
    <property type="component" value="Unassembled WGS sequence"/>
</dbReference>
<gene>
    <name evidence="11" type="ORF">PPACK8108_LOCUS2516</name>
</gene>
<evidence type="ECO:0000313" key="11">
    <source>
        <dbReference type="EMBL" id="CAH7668047.1"/>
    </source>
</evidence>
<dbReference type="Pfam" id="PF01979">
    <property type="entry name" value="Amidohydro_1"/>
    <property type="match status" value="1"/>
</dbReference>
<dbReference type="NCBIfam" id="TIGR03178">
    <property type="entry name" value="allantoinase"/>
    <property type="match status" value="1"/>
</dbReference>
<name>A0AAV0AKR7_PHAPC</name>
<dbReference type="GO" id="GO:0006145">
    <property type="term" value="P:purine nucleobase catabolic process"/>
    <property type="evidence" value="ECO:0007669"/>
    <property type="project" value="TreeGrafter"/>
</dbReference>
<feature type="region of interest" description="Disordered" evidence="9">
    <location>
        <begin position="226"/>
        <end position="251"/>
    </location>
</feature>
<evidence type="ECO:0000256" key="9">
    <source>
        <dbReference type="SAM" id="MobiDB-lite"/>
    </source>
</evidence>
<evidence type="ECO:0000256" key="2">
    <source>
        <dbReference type="ARBA" id="ARBA00004968"/>
    </source>
</evidence>
<evidence type="ECO:0000313" key="12">
    <source>
        <dbReference type="Proteomes" id="UP001153365"/>
    </source>
</evidence>
<keyword evidence="12" id="KW-1185">Reference proteome</keyword>
<evidence type="ECO:0000259" key="10">
    <source>
        <dbReference type="Pfam" id="PF01979"/>
    </source>
</evidence>
<comment type="subunit">
    <text evidence="4">Homotetramer.</text>
</comment>
<dbReference type="SUPFAM" id="SSF51338">
    <property type="entry name" value="Composite domain of metallo-dependent hydrolases"/>
    <property type="match status" value="1"/>
</dbReference>